<evidence type="ECO:0000256" key="11">
    <source>
        <dbReference type="SAM" id="SignalP"/>
    </source>
</evidence>
<dbReference type="SUPFAM" id="SSF56935">
    <property type="entry name" value="Porins"/>
    <property type="match status" value="1"/>
</dbReference>
<keyword evidence="6 11" id="KW-0732">Signal</keyword>
<dbReference type="GO" id="GO:0009279">
    <property type="term" value="C:cell outer membrane"/>
    <property type="evidence" value="ECO:0007669"/>
    <property type="project" value="UniProtKB-SubCell"/>
</dbReference>
<keyword evidence="3" id="KW-0813">Transport</keyword>
<feature type="signal peptide" evidence="11">
    <location>
        <begin position="1"/>
        <end position="32"/>
    </location>
</feature>
<keyword evidence="4" id="KW-1134">Transmembrane beta strand</keyword>
<dbReference type="GO" id="GO:0034220">
    <property type="term" value="P:monoatomic ion transmembrane transport"/>
    <property type="evidence" value="ECO:0007669"/>
    <property type="project" value="InterPro"/>
</dbReference>
<comment type="subunit">
    <text evidence="2">Homotrimer.</text>
</comment>
<keyword evidence="8" id="KW-0626">Porin</keyword>
<evidence type="ECO:0000313" key="13">
    <source>
        <dbReference type="EMBL" id="TCO75759.1"/>
    </source>
</evidence>
<evidence type="ECO:0000256" key="5">
    <source>
        <dbReference type="ARBA" id="ARBA00022692"/>
    </source>
</evidence>
<feature type="chain" id="PRO_5020877890" evidence="11">
    <location>
        <begin position="33"/>
        <end position="348"/>
    </location>
</feature>
<keyword evidence="7" id="KW-0406">Ion transport</keyword>
<dbReference type="PRINTS" id="PR00184">
    <property type="entry name" value="NEISSPPORIN"/>
</dbReference>
<comment type="caution">
    <text evidence="13">The sequence shown here is derived from an EMBL/GenBank/DDBJ whole genome shotgun (WGS) entry which is preliminary data.</text>
</comment>
<dbReference type="RefSeq" id="WP_165904215.1">
    <property type="nucleotide sequence ID" value="NZ_SLWY01000042.1"/>
</dbReference>
<dbReference type="PANTHER" id="PTHR34501:SF9">
    <property type="entry name" value="MAJOR OUTER MEMBRANE PROTEIN P.IA"/>
    <property type="match status" value="1"/>
</dbReference>
<dbReference type="GO" id="GO:0015288">
    <property type="term" value="F:porin activity"/>
    <property type="evidence" value="ECO:0007669"/>
    <property type="project" value="UniProtKB-KW"/>
</dbReference>
<dbReference type="PRINTS" id="PR00182">
    <property type="entry name" value="ECOLNEIPORIN"/>
</dbReference>
<comment type="subcellular location">
    <subcellularLocation>
        <location evidence="1">Cell outer membrane</location>
        <topology evidence="1">Multi-pass membrane protein</topology>
    </subcellularLocation>
</comment>
<protein>
    <submittedName>
        <fullName evidence="13">Putative porin</fullName>
    </submittedName>
</protein>
<dbReference type="InterPro" id="IPR050298">
    <property type="entry name" value="Gram-neg_bact_OMP"/>
</dbReference>
<proteinExistence type="predicted"/>
<evidence type="ECO:0000256" key="7">
    <source>
        <dbReference type="ARBA" id="ARBA00023065"/>
    </source>
</evidence>
<reference evidence="13 14" key="1">
    <citation type="submission" date="2019-03" db="EMBL/GenBank/DDBJ databases">
        <title>Genomic Encyclopedia of Type Strains, Phase IV (KMG-IV): sequencing the most valuable type-strain genomes for metagenomic binning, comparative biology and taxonomic classification.</title>
        <authorList>
            <person name="Goeker M."/>
        </authorList>
    </citation>
    <scope>NUCLEOTIDE SEQUENCE [LARGE SCALE GENOMIC DNA]</scope>
    <source>
        <strain evidence="13 14">DSM 25287</strain>
    </source>
</reference>
<dbReference type="AlphaFoldDB" id="A0A4R2KWV0"/>
<dbReference type="Gene3D" id="2.40.160.10">
    <property type="entry name" value="Porin"/>
    <property type="match status" value="1"/>
</dbReference>
<evidence type="ECO:0000256" key="1">
    <source>
        <dbReference type="ARBA" id="ARBA00004571"/>
    </source>
</evidence>
<dbReference type="Proteomes" id="UP000295765">
    <property type="component" value="Unassembled WGS sequence"/>
</dbReference>
<accession>A0A4R2KWV0</accession>
<evidence type="ECO:0000313" key="14">
    <source>
        <dbReference type="Proteomes" id="UP000295765"/>
    </source>
</evidence>
<dbReference type="CDD" id="cd00342">
    <property type="entry name" value="gram_neg_porins"/>
    <property type="match status" value="1"/>
</dbReference>
<evidence type="ECO:0000256" key="8">
    <source>
        <dbReference type="ARBA" id="ARBA00023114"/>
    </source>
</evidence>
<evidence type="ECO:0000256" key="2">
    <source>
        <dbReference type="ARBA" id="ARBA00011233"/>
    </source>
</evidence>
<name>A0A4R2KWV0_9GAMM</name>
<gene>
    <name evidence="13" type="ORF">EV699_1428</name>
</gene>
<dbReference type="InterPro" id="IPR001702">
    <property type="entry name" value="Porin_Gram-ve"/>
</dbReference>
<feature type="domain" description="Porin" evidence="12">
    <location>
        <begin position="22"/>
        <end position="317"/>
    </location>
</feature>
<keyword evidence="5" id="KW-0812">Transmembrane</keyword>
<dbReference type="InterPro" id="IPR033900">
    <property type="entry name" value="Gram_neg_porin_domain"/>
</dbReference>
<dbReference type="GO" id="GO:0046930">
    <property type="term" value="C:pore complex"/>
    <property type="evidence" value="ECO:0007669"/>
    <property type="project" value="UniProtKB-KW"/>
</dbReference>
<evidence type="ECO:0000256" key="9">
    <source>
        <dbReference type="ARBA" id="ARBA00023136"/>
    </source>
</evidence>
<organism evidence="13 14">
    <name type="scientific">Plasticicumulans lactativorans</name>
    <dbReference type="NCBI Taxonomy" id="1133106"/>
    <lineage>
        <taxon>Bacteria</taxon>
        <taxon>Pseudomonadati</taxon>
        <taxon>Pseudomonadota</taxon>
        <taxon>Gammaproteobacteria</taxon>
        <taxon>Candidatus Competibacteraceae</taxon>
        <taxon>Plasticicumulans</taxon>
    </lineage>
</organism>
<evidence type="ECO:0000256" key="4">
    <source>
        <dbReference type="ARBA" id="ARBA00022452"/>
    </source>
</evidence>
<dbReference type="InterPro" id="IPR023614">
    <property type="entry name" value="Porin_dom_sf"/>
</dbReference>
<keyword evidence="9" id="KW-0472">Membrane</keyword>
<evidence type="ECO:0000256" key="10">
    <source>
        <dbReference type="ARBA" id="ARBA00023237"/>
    </source>
</evidence>
<dbReference type="InterPro" id="IPR002299">
    <property type="entry name" value="Porin_Neis"/>
</dbReference>
<dbReference type="Pfam" id="PF13609">
    <property type="entry name" value="Porin_4"/>
    <property type="match status" value="1"/>
</dbReference>
<keyword evidence="10" id="KW-0998">Cell outer membrane</keyword>
<dbReference type="EMBL" id="SLWY01000042">
    <property type="protein sequence ID" value="TCO75759.1"/>
    <property type="molecule type" value="Genomic_DNA"/>
</dbReference>
<dbReference type="PANTHER" id="PTHR34501">
    <property type="entry name" value="PROTEIN YDDL-RELATED"/>
    <property type="match status" value="1"/>
</dbReference>
<evidence type="ECO:0000256" key="6">
    <source>
        <dbReference type="ARBA" id="ARBA00022729"/>
    </source>
</evidence>
<keyword evidence="14" id="KW-1185">Reference proteome</keyword>
<evidence type="ECO:0000256" key="3">
    <source>
        <dbReference type="ARBA" id="ARBA00022448"/>
    </source>
</evidence>
<sequence length="348" mass="37223">MSCIALSRPRHAASLIAAAVGLALMGPGLASAETTLYGSVRVGVQYTDDDTTDVNAWDVVNEASRLGVRGSEDLGGGLSAIYQYEFGVNADGKADGSPFNQRLSWVGLKGGFGSVTAGRQYSPYYNAVGIDDVWNGDMTGTSFGLVGSPTRISNALIYTSPSFSGLSFAGAITMDGAGNDLNDPLKKSDGIDLYDLAVSYKNGPLVLGAAYRGMESNGGGESFNSRYFSDGSLWGLAASYKFGDVFNLIGSYQDATFSDDLDSKAKAYGVTGELFFGNNVLRGGWGRYDVDNGDDYDVWRAGYQYNLSKRTRVWLEYIDSDFASGATSPFVSTGDEYKNIQFGMRHDF</sequence>
<evidence type="ECO:0000259" key="12">
    <source>
        <dbReference type="Pfam" id="PF13609"/>
    </source>
</evidence>